<gene>
    <name evidence="1" type="ORF">AVEN_112611_1</name>
</gene>
<evidence type="ECO:0000313" key="2">
    <source>
        <dbReference type="Proteomes" id="UP000499080"/>
    </source>
</evidence>
<comment type="caution">
    <text evidence="1">The sequence shown here is derived from an EMBL/GenBank/DDBJ whole genome shotgun (WGS) entry which is preliminary data.</text>
</comment>
<reference evidence="1 2" key="1">
    <citation type="journal article" date="2019" name="Sci. Rep.">
        <title>Orb-weaving spider Araneus ventricosus genome elucidates the spidroin gene catalogue.</title>
        <authorList>
            <person name="Kono N."/>
            <person name="Nakamura H."/>
            <person name="Ohtoshi R."/>
            <person name="Moran D.A.P."/>
            <person name="Shinohara A."/>
            <person name="Yoshida Y."/>
            <person name="Fujiwara M."/>
            <person name="Mori M."/>
            <person name="Tomita M."/>
            <person name="Arakawa K."/>
        </authorList>
    </citation>
    <scope>NUCLEOTIDE SEQUENCE [LARGE SCALE GENOMIC DNA]</scope>
</reference>
<name>A0A4Y2I9N1_ARAVE</name>
<dbReference type="EMBL" id="BGPR01002477">
    <property type="protein sequence ID" value="GBM74132.1"/>
    <property type="molecule type" value="Genomic_DNA"/>
</dbReference>
<keyword evidence="2" id="KW-1185">Reference proteome</keyword>
<protein>
    <submittedName>
        <fullName evidence="1">Uncharacterized protein</fullName>
    </submittedName>
</protein>
<proteinExistence type="predicted"/>
<sequence>MEKKRQESRGVKKNVFENADLIHIKLPMNRKNQDIRERSFTSEIGLLLQRLCDESGIIYKEDYNRLDPRLNKPRWPGGNVLASGAERSWFETRLHRVSGMYECLVHMKSDVKGQGSILVWELGWVLTLTTEPNPTGGTRIDPSNHFPLVQCGSDGVTARRLSPPFDHRLTRSLPK</sequence>
<organism evidence="1 2">
    <name type="scientific">Araneus ventricosus</name>
    <name type="common">Orbweaver spider</name>
    <name type="synonym">Epeira ventricosa</name>
    <dbReference type="NCBI Taxonomy" id="182803"/>
    <lineage>
        <taxon>Eukaryota</taxon>
        <taxon>Metazoa</taxon>
        <taxon>Ecdysozoa</taxon>
        <taxon>Arthropoda</taxon>
        <taxon>Chelicerata</taxon>
        <taxon>Arachnida</taxon>
        <taxon>Araneae</taxon>
        <taxon>Araneomorphae</taxon>
        <taxon>Entelegynae</taxon>
        <taxon>Araneoidea</taxon>
        <taxon>Araneidae</taxon>
        <taxon>Araneus</taxon>
    </lineage>
</organism>
<accession>A0A4Y2I9N1</accession>
<evidence type="ECO:0000313" key="1">
    <source>
        <dbReference type="EMBL" id="GBM74132.1"/>
    </source>
</evidence>
<dbReference type="AlphaFoldDB" id="A0A4Y2I9N1"/>
<dbReference type="Proteomes" id="UP000499080">
    <property type="component" value="Unassembled WGS sequence"/>
</dbReference>